<dbReference type="Gene3D" id="3.40.50.720">
    <property type="entry name" value="NAD(P)-binding Rossmann-like Domain"/>
    <property type="match status" value="1"/>
</dbReference>
<keyword evidence="3" id="KW-0560">Oxidoreductase</keyword>
<dbReference type="InterPro" id="IPR002347">
    <property type="entry name" value="SDR_fam"/>
</dbReference>
<dbReference type="InterPro" id="IPR036291">
    <property type="entry name" value="NAD(P)-bd_dom_sf"/>
</dbReference>
<evidence type="ECO:0000256" key="2">
    <source>
        <dbReference type="ARBA" id="ARBA00022857"/>
    </source>
</evidence>
<gene>
    <name evidence="4" type="ORF">QBC36DRAFT_195807</name>
</gene>
<keyword evidence="2" id="KW-0521">NADP</keyword>
<proteinExistence type="inferred from homology"/>
<dbReference type="EMBL" id="MU866380">
    <property type="protein sequence ID" value="KAK4172949.1"/>
    <property type="molecule type" value="Genomic_DNA"/>
</dbReference>
<dbReference type="AlphaFoldDB" id="A0AAN6W028"/>
<evidence type="ECO:0000313" key="5">
    <source>
        <dbReference type="Proteomes" id="UP001302321"/>
    </source>
</evidence>
<evidence type="ECO:0000313" key="4">
    <source>
        <dbReference type="EMBL" id="KAK4172949.1"/>
    </source>
</evidence>
<reference evidence="4" key="2">
    <citation type="submission" date="2023-05" db="EMBL/GenBank/DDBJ databases">
        <authorList>
            <consortium name="Lawrence Berkeley National Laboratory"/>
            <person name="Steindorff A."/>
            <person name="Hensen N."/>
            <person name="Bonometti L."/>
            <person name="Westerberg I."/>
            <person name="Brannstrom I.O."/>
            <person name="Guillou S."/>
            <person name="Cros-Aarteil S."/>
            <person name="Calhoun S."/>
            <person name="Haridas S."/>
            <person name="Kuo A."/>
            <person name="Mondo S."/>
            <person name="Pangilinan J."/>
            <person name="Riley R."/>
            <person name="Labutti K."/>
            <person name="Andreopoulos B."/>
            <person name="Lipzen A."/>
            <person name="Chen C."/>
            <person name="Yanf M."/>
            <person name="Daum C."/>
            <person name="Ng V."/>
            <person name="Clum A."/>
            <person name="Ohm R."/>
            <person name="Martin F."/>
            <person name="Silar P."/>
            <person name="Natvig D."/>
            <person name="Lalanne C."/>
            <person name="Gautier V."/>
            <person name="Ament-Velasquez S.L."/>
            <person name="Kruys A."/>
            <person name="Hutchinson M.I."/>
            <person name="Powell A.J."/>
            <person name="Barry K."/>
            <person name="Miller A.N."/>
            <person name="Grigoriev I.V."/>
            <person name="Debuchy R."/>
            <person name="Gladieux P."/>
            <person name="Thoren M.H."/>
            <person name="Johannesson H."/>
        </authorList>
    </citation>
    <scope>NUCLEOTIDE SEQUENCE</scope>
    <source>
        <strain evidence="4">CBS 892.96</strain>
    </source>
</reference>
<sequence length="337" mass="37586">MIYPYGLRYVQSQLCIDLPIPTRSYTGQTVIITGSNVGLGLEASRYFVKLDAAKVILAVRSVEKGEVAKQDIVSTTGAEKSTRIEVWELDLCSYESVKHFASRVETDLDRVDVVVENAGLFMYDFLMAEEDEMNITVNVVSTLLLGVLLLPKLRETSVKTKKEGVLTIVGSWTHWLTPFSERKAEHIFQRLADKKQSGDKLGENRYYVSKLVQLLCARQLAEEITKNRPKHQGDVVVSVVNPGFVKTQITRNASATFQVFLKGMQTALSRTAEQGARTLMFGAAGGQETHGKYLDDCKVSDPSVWVLSPEGEDTQGRLWAELKAKLERIRPGILQNV</sequence>
<keyword evidence="5" id="KW-1185">Reference proteome</keyword>
<organism evidence="4 5">
    <name type="scientific">Triangularia setosa</name>
    <dbReference type="NCBI Taxonomy" id="2587417"/>
    <lineage>
        <taxon>Eukaryota</taxon>
        <taxon>Fungi</taxon>
        <taxon>Dikarya</taxon>
        <taxon>Ascomycota</taxon>
        <taxon>Pezizomycotina</taxon>
        <taxon>Sordariomycetes</taxon>
        <taxon>Sordariomycetidae</taxon>
        <taxon>Sordariales</taxon>
        <taxon>Podosporaceae</taxon>
        <taxon>Triangularia</taxon>
    </lineage>
</organism>
<dbReference type="Pfam" id="PF00106">
    <property type="entry name" value="adh_short"/>
    <property type="match status" value="1"/>
</dbReference>
<protein>
    <submittedName>
        <fullName evidence="4">Uncharacterized protein</fullName>
    </submittedName>
</protein>
<dbReference type="Proteomes" id="UP001302321">
    <property type="component" value="Unassembled WGS sequence"/>
</dbReference>
<reference evidence="4" key="1">
    <citation type="journal article" date="2023" name="Mol. Phylogenet. Evol.">
        <title>Genome-scale phylogeny and comparative genomics of the fungal order Sordariales.</title>
        <authorList>
            <person name="Hensen N."/>
            <person name="Bonometti L."/>
            <person name="Westerberg I."/>
            <person name="Brannstrom I.O."/>
            <person name="Guillou S."/>
            <person name="Cros-Aarteil S."/>
            <person name="Calhoun S."/>
            <person name="Haridas S."/>
            <person name="Kuo A."/>
            <person name="Mondo S."/>
            <person name="Pangilinan J."/>
            <person name="Riley R."/>
            <person name="LaButti K."/>
            <person name="Andreopoulos B."/>
            <person name="Lipzen A."/>
            <person name="Chen C."/>
            <person name="Yan M."/>
            <person name="Daum C."/>
            <person name="Ng V."/>
            <person name="Clum A."/>
            <person name="Steindorff A."/>
            <person name="Ohm R.A."/>
            <person name="Martin F."/>
            <person name="Silar P."/>
            <person name="Natvig D.O."/>
            <person name="Lalanne C."/>
            <person name="Gautier V."/>
            <person name="Ament-Velasquez S.L."/>
            <person name="Kruys A."/>
            <person name="Hutchinson M.I."/>
            <person name="Powell A.J."/>
            <person name="Barry K."/>
            <person name="Miller A.N."/>
            <person name="Grigoriev I.V."/>
            <person name="Debuchy R."/>
            <person name="Gladieux P."/>
            <person name="Hiltunen Thoren M."/>
            <person name="Johannesson H."/>
        </authorList>
    </citation>
    <scope>NUCLEOTIDE SEQUENCE</scope>
    <source>
        <strain evidence="4">CBS 892.96</strain>
    </source>
</reference>
<dbReference type="PRINTS" id="PR00081">
    <property type="entry name" value="GDHRDH"/>
</dbReference>
<comment type="caution">
    <text evidence="4">The sequence shown here is derived from an EMBL/GenBank/DDBJ whole genome shotgun (WGS) entry which is preliminary data.</text>
</comment>
<evidence type="ECO:0000256" key="1">
    <source>
        <dbReference type="ARBA" id="ARBA00006484"/>
    </source>
</evidence>
<dbReference type="GO" id="GO:0016491">
    <property type="term" value="F:oxidoreductase activity"/>
    <property type="evidence" value="ECO:0007669"/>
    <property type="project" value="UniProtKB-KW"/>
</dbReference>
<dbReference type="PANTHER" id="PTHR24320">
    <property type="entry name" value="RETINOL DEHYDROGENASE"/>
    <property type="match status" value="1"/>
</dbReference>
<name>A0AAN6W028_9PEZI</name>
<comment type="similarity">
    <text evidence="1">Belongs to the short-chain dehydrogenases/reductases (SDR) family.</text>
</comment>
<dbReference type="SUPFAM" id="SSF51735">
    <property type="entry name" value="NAD(P)-binding Rossmann-fold domains"/>
    <property type="match status" value="1"/>
</dbReference>
<dbReference type="PANTHER" id="PTHR24320:SF252">
    <property type="entry name" value="DEHYDROGENASE_REDUCTASE FAMILY PROTEIN, PUTATIVE (AFU_ORTHOLOGUE AFUA_3G08550)-RELATED"/>
    <property type="match status" value="1"/>
</dbReference>
<evidence type="ECO:0000256" key="3">
    <source>
        <dbReference type="ARBA" id="ARBA00023002"/>
    </source>
</evidence>
<accession>A0AAN6W028</accession>